<reference evidence="3" key="1">
    <citation type="submission" date="2016-06" db="EMBL/GenBank/DDBJ databases">
        <title>Draft genome sequence of Desulfoplanes formicivorans strain Pf12B.</title>
        <authorList>
            <person name="Watanabe M."/>
            <person name="Kojima H."/>
            <person name="Fukui M."/>
        </authorList>
    </citation>
    <scope>NUCLEOTIDE SEQUENCE [LARGE SCALE GENOMIC DNA]</scope>
    <source>
        <strain evidence="3">Pf12B</strain>
    </source>
</reference>
<keyword evidence="3" id="KW-1185">Reference proteome</keyword>
<protein>
    <submittedName>
        <fullName evidence="2">Uncharacterized protein</fullName>
    </submittedName>
</protein>
<sequence>MNDLQVINTFGQTRLGRMKKTQVSADTSPDADVGDKKIVHEGTPVTMKTNDARGARRTNRSGFKAFPDQD</sequence>
<dbReference type="EMBL" id="BDFE01000006">
    <property type="protein sequence ID" value="GAU07685.1"/>
    <property type="molecule type" value="Genomic_DNA"/>
</dbReference>
<dbReference type="AlphaFoldDB" id="A0A194AER7"/>
<evidence type="ECO:0000256" key="1">
    <source>
        <dbReference type="SAM" id="MobiDB-lite"/>
    </source>
</evidence>
<evidence type="ECO:0000313" key="2">
    <source>
        <dbReference type="EMBL" id="GAU07685.1"/>
    </source>
</evidence>
<gene>
    <name evidence="2" type="ORF">DPF_0380</name>
</gene>
<feature type="region of interest" description="Disordered" evidence="1">
    <location>
        <begin position="18"/>
        <end position="70"/>
    </location>
</feature>
<proteinExistence type="predicted"/>
<dbReference type="Proteomes" id="UP000095200">
    <property type="component" value="Unassembled WGS sequence"/>
</dbReference>
<accession>A0A194AER7</accession>
<name>A0A194AER7_9BACT</name>
<evidence type="ECO:0000313" key="3">
    <source>
        <dbReference type="Proteomes" id="UP000095200"/>
    </source>
</evidence>
<comment type="caution">
    <text evidence="2">The sequence shown here is derived from an EMBL/GenBank/DDBJ whole genome shotgun (WGS) entry which is preliminary data.</text>
</comment>
<organism evidence="2 3">
    <name type="scientific">Desulfoplanes formicivorans</name>
    <dbReference type="NCBI Taxonomy" id="1592317"/>
    <lineage>
        <taxon>Bacteria</taxon>
        <taxon>Pseudomonadati</taxon>
        <taxon>Thermodesulfobacteriota</taxon>
        <taxon>Desulfovibrionia</taxon>
        <taxon>Desulfovibrionales</taxon>
        <taxon>Desulfoplanaceae</taxon>
        <taxon>Desulfoplanes</taxon>
    </lineage>
</organism>